<protein>
    <submittedName>
        <fullName evidence="5">GPP34 family phosphoprotein</fullName>
    </submittedName>
</protein>
<keyword evidence="6" id="KW-1185">Reference proteome</keyword>
<dbReference type="RefSeq" id="WP_349296213.1">
    <property type="nucleotide sequence ID" value="NZ_JBEDNQ010000001.1"/>
</dbReference>
<proteinExistence type="predicted"/>
<evidence type="ECO:0000256" key="2">
    <source>
        <dbReference type="ARBA" id="ARBA00023034"/>
    </source>
</evidence>
<keyword evidence="4" id="KW-0472">Membrane</keyword>
<accession>A0ABV1K6Z1</accession>
<dbReference type="EMBL" id="JBEDNQ010000001">
    <property type="protein sequence ID" value="MEQ3549123.1"/>
    <property type="molecule type" value="Genomic_DNA"/>
</dbReference>
<dbReference type="Proteomes" id="UP001494902">
    <property type="component" value="Unassembled WGS sequence"/>
</dbReference>
<organism evidence="5 6">
    <name type="scientific">Pseudonocardia nematodicida</name>
    <dbReference type="NCBI Taxonomy" id="1206997"/>
    <lineage>
        <taxon>Bacteria</taxon>
        <taxon>Bacillati</taxon>
        <taxon>Actinomycetota</taxon>
        <taxon>Actinomycetes</taxon>
        <taxon>Pseudonocardiales</taxon>
        <taxon>Pseudonocardiaceae</taxon>
        <taxon>Pseudonocardia</taxon>
    </lineage>
</organism>
<comment type="subcellular location">
    <subcellularLocation>
        <location evidence="1">Golgi apparatus membrane</location>
        <topology evidence="1">Peripheral membrane protein</topology>
        <orientation evidence="1">Cytoplasmic side</orientation>
    </subcellularLocation>
</comment>
<comment type="caution">
    <text evidence="5">The sequence shown here is derived from an EMBL/GenBank/DDBJ whole genome shotgun (WGS) entry which is preliminary data.</text>
</comment>
<name>A0ABV1K6Z1_9PSEU</name>
<evidence type="ECO:0000313" key="6">
    <source>
        <dbReference type="Proteomes" id="UP001494902"/>
    </source>
</evidence>
<evidence type="ECO:0000256" key="3">
    <source>
        <dbReference type="ARBA" id="ARBA00023121"/>
    </source>
</evidence>
<reference evidence="5 6" key="1">
    <citation type="submission" date="2024-03" db="EMBL/GenBank/DDBJ databases">
        <title>Draft genome sequence of Pseudonocardia nematodicida JCM 31783.</title>
        <authorList>
            <person name="Butdee W."/>
            <person name="Duangmal K."/>
        </authorList>
    </citation>
    <scope>NUCLEOTIDE SEQUENCE [LARGE SCALE GENOMIC DNA]</scope>
    <source>
        <strain evidence="5 6">JCM 31783</strain>
    </source>
</reference>
<dbReference type="Pfam" id="PF05719">
    <property type="entry name" value="GPP34"/>
    <property type="match status" value="1"/>
</dbReference>
<gene>
    <name evidence="5" type="ORF">WIS52_01460</name>
</gene>
<dbReference type="InterPro" id="IPR038261">
    <property type="entry name" value="GPP34-like_sf"/>
</dbReference>
<evidence type="ECO:0000313" key="5">
    <source>
        <dbReference type="EMBL" id="MEQ3549123.1"/>
    </source>
</evidence>
<evidence type="ECO:0000256" key="1">
    <source>
        <dbReference type="ARBA" id="ARBA00004255"/>
    </source>
</evidence>
<sequence>MGDLLLSEELLLIALDDETGKPGTWFEKKNLHGALVCDLIETGAVTVDRKKLRPAQPPTHPVLWQIYDKIAESKRDRSVSHWVTSGLPWTFSKPVELIGEKLVADGVLGHEEGRALGLFRTTRLPEADPGPERVLRERLRSVLVTGTEPGAHDALLITLLHAANQVKEALSGVDADQRKVGVKRAKQIAKELKDNPVVKAQYDAAMAAAVAAATTVAVTSGSN</sequence>
<dbReference type="Gene3D" id="1.10.3630.10">
    <property type="entry name" value="yeast vps74-n-term truncation variant domain like"/>
    <property type="match status" value="1"/>
</dbReference>
<dbReference type="InterPro" id="IPR008628">
    <property type="entry name" value="GPP34-like"/>
</dbReference>
<keyword evidence="2" id="KW-0333">Golgi apparatus</keyword>
<evidence type="ECO:0000256" key="4">
    <source>
        <dbReference type="ARBA" id="ARBA00023136"/>
    </source>
</evidence>
<keyword evidence="3" id="KW-0446">Lipid-binding</keyword>